<name>A0ABY7ESV7_MYAAR</name>
<keyword evidence="5" id="KW-0807">Transducer</keyword>
<dbReference type="PROSITE" id="PS00237">
    <property type="entry name" value="G_PROTEIN_RECEP_F1_1"/>
    <property type="match status" value="1"/>
</dbReference>
<keyword evidence="2 5" id="KW-0812">Transmembrane</keyword>
<dbReference type="SUPFAM" id="SSF81321">
    <property type="entry name" value="Family A G protein-coupled receptor-like"/>
    <property type="match status" value="1"/>
</dbReference>
<accession>A0ABY7ESV7</accession>
<keyword evidence="3 6" id="KW-1133">Transmembrane helix</keyword>
<dbReference type="InterPro" id="IPR017452">
    <property type="entry name" value="GPCR_Rhodpsn_7TM"/>
</dbReference>
<evidence type="ECO:0000313" key="8">
    <source>
        <dbReference type="EMBL" id="WAR11494.1"/>
    </source>
</evidence>
<evidence type="ECO:0000256" key="6">
    <source>
        <dbReference type="SAM" id="Phobius"/>
    </source>
</evidence>
<feature type="transmembrane region" description="Helical" evidence="6">
    <location>
        <begin position="162"/>
        <end position="185"/>
    </location>
</feature>
<dbReference type="InterPro" id="IPR000276">
    <property type="entry name" value="GPCR_Rhodpsn"/>
</dbReference>
<keyword evidence="5" id="KW-0675">Receptor</keyword>
<evidence type="ECO:0000313" key="9">
    <source>
        <dbReference type="Proteomes" id="UP001164746"/>
    </source>
</evidence>
<feature type="domain" description="G-protein coupled receptors family 1 profile" evidence="7">
    <location>
        <begin position="100"/>
        <end position="373"/>
    </location>
</feature>
<dbReference type="PANTHER" id="PTHR46641">
    <property type="entry name" value="FMRFAMIDE RECEPTOR-RELATED"/>
    <property type="match status" value="1"/>
</dbReference>
<proteinExistence type="inferred from homology"/>
<comment type="subcellular location">
    <subcellularLocation>
        <location evidence="1">Membrane</location>
    </subcellularLocation>
</comment>
<evidence type="ECO:0000256" key="5">
    <source>
        <dbReference type="RuleBase" id="RU000688"/>
    </source>
</evidence>
<dbReference type="Proteomes" id="UP001164746">
    <property type="component" value="Chromosome 8"/>
</dbReference>
<evidence type="ECO:0000256" key="4">
    <source>
        <dbReference type="ARBA" id="ARBA00023136"/>
    </source>
</evidence>
<dbReference type="PANTHER" id="PTHR46641:SF25">
    <property type="entry name" value="CNMAMIDE RECEPTOR-RELATED"/>
    <property type="match status" value="1"/>
</dbReference>
<keyword evidence="9" id="KW-1185">Reference proteome</keyword>
<evidence type="ECO:0000256" key="2">
    <source>
        <dbReference type="ARBA" id="ARBA00022692"/>
    </source>
</evidence>
<dbReference type="Pfam" id="PF00001">
    <property type="entry name" value="7tm_1"/>
    <property type="match status" value="1"/>
</dbReference>
<protein>
    <submittedName>
        <fullName evidence="8">TRFR-like protein</fullName>
    </submittedName>
</protein>
<evidence type="ECO:0000256" key="1">
    <source>
        <dbReference type="ARBA" id="ARBA00004370"/>
    </source>
</evidence>
<evidence type="ECO:0000259" key="7">
    <source>
        <dbReference type="PROSITE" id="PS50262"/>
    </source>
</evidence>
<dbReference type="Gene3D" id="1.20.1070.10">
    <property type="entry name" value="Rhodopsin 7-helix transmembrane proteins"/>
    <property type="match status" value="1"/>
</dbReference>
<dbReference type="PRINTS" id="PR00237">
    <property type="entry name" value="GPCRRHODOPSN"/>
</dbReference>
<dbReference type="CDD" id="cd14978">
    <property type="entry name" value="7tmA_FMRFamide_R-like"/>
    <property type="match status" value="1"/>
</dbReference>
<feature type="transmembrane region" description="Helical" evidence="6">
    <location>
        <begin position="255"/>
        <end position="274"/>
    </location>
</feature>
<keyword evidence="5" id="KW-0297">G-protein coupled receptor</keyword>
<feature type="transmembrane region" description="Helical" evidence="6">
    <location>
        <begin position="205"/>
        <end position="224"/>
    </location>
</feature>
<keyword evidence="4 6" id="KW-0472">Membrane</keyword>
<dbReference type="InterPro" id="IPR052954">
    <property type="entry name" value="GPCR-Ligand_Int"/>
</dbReference>
<sequence>MTSYSDTDTEMPFSRETPASNLTSTLYQILMALKLDPNITSDILSLAPEDQLHFIESLNLNSDVQSVDLEDQRLLIPEYRINKAIGLYLPPFLLLMGTFGHVMTFLIFRNKAMKRQSTNLFLAALAIADSIVLFVGLLRRWLDILLEMDIQSESDWLCKTVSVLGYSSSQFSVWLIIAVTIERYLVVSHPLHTSRYCNLTRAKRIICLIALLIVAINFHLLFTVSVQEHEHGLKSCHSAPQFNVLVTIVWPWIDASLYALLPFLLIVIFNTLIITQTLKATIWRAAQNGLLINTADKRKVFKDNNIKLTVMLLSVSFTFLITTFPMAIVMVFNSEWSRDIENVPLSVIAQRQLLRTSAEMLMFLNHSVNFYLYCALGQKFRNQVLKTLCRRTVSTGSNISDHSQHLYCSRVKGFHNHNKSTCFEETTL</sequence>
<evidence type="ECO:0000256" key="3">
    <source>
        <dbReference type="ARBA" id="ARBA00022989"/>
    </source>
</evidence>
<reference evidence="8" key="1">
    <citation type="submission" date="2022-11" db="EMBL/GenBank/DDBJ databases">
        <title>Centuries of genome instability and evolution in soft-shell clam transmissible cancer (bioRxiv).</title>
        <authorList>
            <person name="Hart S.F.M."/>
            <person name="Yonemitsu M.A."/>
            <person name="Giersch R.M."/>
            <person name="Beal B.F."/>
            <person name="Arriagada G."/>
            <person name="Davis B.W."/>
            <person name="Ostrander E.A."/>
            <person name="Goff S.P."/>
            <person name="Metzger M.J."/>
        </authorList>
    </citation>
    <scope>NUCLEOTIDE SEQUENCE</scope>
    <source>
        <strain evidence="8">MELC-2E11</strain>
        <tissue evidence="8">Siphon/mantle</tissue>
    </source>
</reference>
<dbReference type="PROSITE" id="PS50262">
    <property type="entry name" value="G_PROTEIN_RECEP_F1_2"/>
    <property type="match status" value="1"/>
</dbReference>
<dbReference type="EMBL" id="CP111019">
    <property type="protein sequence ID" value="WAR11494.1"/>
    <property type="molecule type" value="Genomic_DNA"/>
</dbReference>
<feature type="transmembrane region" description="Helical" evidence="6">
    <location>
        <begin position="308"/>
        <end position="332"/>
    </location>
</feature>
<feature type="transmembrane region" description="Helical" evidence="6">
    <location>
        <begin position="87"/>
        <end position="108"/>
    </location>
</feature>
<gene>
    <name evidence="8" type="ORF">MAR_025674</name>
</gene>
<comment type="similarity">
    <text evidence="5">Belongs to the G-protein coupled receptor 1 family.</text>
</comment>
<organism evidence="8 9">
    <name type="scientific">Mya arenaria</name>
    <name type="common">Soft-shell clam</name>
    <dbReference type="NCBI Taxonomy" id="6604"/>
    <lineage>
        <taxon>Eukaryota</taxon>
        <taxon>Metazoa</taxon>
        <taxon>Spiralia</taxon>
        <taxon>Lophotrochozoa</taxon>
        <taxon>Mollusca</taxon>
        <taxon>Bivalvia</taxon>
        <taxon>Autobranchia</taxon>
        <taxon>Heteroconchia</taxon>
        <taxon>Euheterodonta</taxon>
        <taxon>Imparidentia</taxon>
        <taxon>Neoheterodontei</taxon>
        <taxon>Myida</taxon>
        <taxon>Myoidea</taxon>
        <taxon>Myidae</taxon>
        <taxon>Mya</taxon>
    </lineage>
</organism>
<feature type="transmembrane region" description="Helical" evidence="6">
    <location>
        <begin position="120"/>
        <end position="142"/>
    </location>
</feature>